<dbReference type="Pfam" id="PF02902">
    <property type="entry name" value="Peptidase_C48"/>
    <property type="match status" value="1"/>
</dbReference>
<dbReference type="AlphaFoldDB" id="G7JW93"/>
<dbReference type="InterPro" id="IPR038765">
    <property type="entry name" value="Papain-like_cys_pep_sf"/>
</dbReference>
<evidence type="ECO:0000256" key="1">
    <source>
        <dbReference type="ARBA" id="ARBA00005234"/>
    </source>
</evidence>
<reference evidence="7 9" key="2">
    <citation type="journal article" date="2014" name="BMC Genomics">
        <title>An improved genome release (version Mt4.0) for the model legume Medicago truncatula.</title>
        <authorList>
            <person name="Tang H."/>
            <person name="Krishnakumar V."/>
            <person name="Bidwell S."/>
            <person name="Rosen B."/>
            <person name="Chan A."/>
            <person name="Zhou S."/>
            <person name="Gentzbittel L."/>
            <person name="Childs K.L."/>
            <person name="Yandell M."/>
            <person name="Gundlach H."/>
            <person name="Mayer K.F."/>
            <person name="Schwartz D.C."/>
            <person name="Town C.D."/>
        </authorList>
    </citation>
    <scope>GENOME REANNOTATION</scope>
    <source>
        <strain evidence="8 9">cv. Jemalong A17</strain>
    </source>
</reference>
<name>G7JW93_MEDTR</name>
<gene>
    <name evidence="7" type="ordered locus">MTR_5g022270</name>
</gene>
<dbReference type="PaxDb" id="3880-AES95141"/>
<dbReference type="eggNOG" id="ENOG502R45Z">
    <property type="taxonomic scope" value="Eukaryota"/>
</dbReference>
<dbReference type="SUPFAM" id="SSF54001">
    <property type="entry name" value="Cysteine proteinases"/>
    <property type="match status" value="1"/>
</dbReference>
<dbReference type="PROSITE" id="PS50600">
    <property type="entry name" value="ULP_PROTEASE"/>
    <property type="match status" value="1"/>
</dbReference>
<organism evidence="7 9">
    <name type="scientific">Medicago truncatula</name>
    <name type="common">Barrel medic</name>
    <name type="synonym">Medicago tribuloides</name>
    <dbReference type="NCBI Taxonomy" id="3880"/>
    <lineage>
        <taxon>Eukaryota</taxon>
        <taxon>Viridiplantae</taxon>
        <taxon>Streptophyta</taxon>
        <taxon>Embryophyta</taxon>
        <taxon>Tracheophyta</taxon>
        <taxon>Spermatophyta</taxon>
        <taxon>Magnoliopsida</taxon>
        <taxon>eudicotyledons</taxon>
        <taxon>Gunneridae</taxon>
        <taxon>Pentapetalae</taxon>
        <taxon>rosids</taxon>
        <taxon>fabids</taxon>
        <taxon>Fabales</taxon>
        <taxon>Fabaceae</taxon>
        <taxon>Papilionoideae</taxon>
        <taxon>50 kb inversion clade</taxon>
        <taxon>NPAAA clade</taxon>
        <taxon>Hologalegina</taxon>
        <taxon>IRL clade</taxon>
        <taxon>Trifolieae</taxon>
        <taxon>Medicago</taxon>
    </lineage>
</organism>
<reference evidence="8" key="3">
    <citation type="submission" date="2015-04" db="UniProtKB">
        <authorList>
            <consortium name="EnsemblPlants"/>
        </authorList>
    </citation>
    <scope>IDENTIFICATION</scope>
    <source>
        <strain evidence="8">cv. Jemalong A17</strain>
    </source>
</reference>
<keyword evidence="3" id="KW-0378">Hydrolase</keyword>
<proteinExistence type="inferred from homology"/>
<evidence type="ECO:0000313" key="9">
    <source>
        <dbReference type="Proteomes" id="UP000002051"/>
    </source>
</evidence>
<comment type="similarity">
    <text evidence="1">Belongs to the peptidase C48 family.</text>
</comment>
<evidence type="ECO:0000256" key="4">
    <source>
        <dbReference type="ARBA" id="ARBA00022807"/>
    </source>
</evidence>
<dbReference type="Proteomes" id="UP000002051">
    <property type="component" value="Chromosome 5"/>
</dbReference>
<sequence>MEKASCKRCRSQQSHDFKSELVILSSSQSSHDESEDEKVQNYDSTASTPEVLRKVVHEVAKTERKASKTNSTADLGTNSAPPHVKTNSLPDLELTRVKKNPFCKPEEEDDNDFYLNYHPGQTRGYEGYDAPFEIPSWMPFTFRPPPAMKLNEICAYIAAYVFMPDAYLNGEEELIRSTKEVSGYRKTLKSLMPRIFVDQEVINLVVSRQNWVMDSLSKTNPRRVWYLPTSFAQIALGCRHTPQEVRKIFQKDFIPKVQSPSKIFVPINDQGVHWYLMVVDFSERKLVVLDSLPCLERNYIRQREVLKLGIFIEEILSIDSVVDNVDSTNSLSNFCLISPRALPTQRTGSNDCGVWVAKWMIECPFNSEYQKTNVVTASRMKLALHLVNSDNNTLFNCVVLPKATDYWKVQEKNRKALVKSSEATLLRSNPVQKQPCSEATLLRSNPVQKQPCSEATLFRSNLAQKQPCSEATLFRSNLVQKVVQKQPSSEGCSEATSSEAT</sequence>
<dbReference type="GO" id="GO:0005634">
    <property type="term" value="C:nucleus"/>
    <property type="evidence" value="ECO:0000318"/>
    <property type="project" value="GO_Central"/>
</dbReference>
<dbReference type="PANTHER" id="PTHR12606">
    <property type="entry name" value="SENTRIN/SUMO-SPECIFIC PROTEASE"/>
    <property type="match status" value="1"/>
</dbReference>
<dbReference type="EnsemblPlants" id="AES95141">
    <property type="protein sequence ID" value="AES95141"/>
    <property type="gene ID" value="MTR_5g022270"/>
</dbReference>
<evidence type="ECO:0000313" key="7">
    <source>
        <dbReference type="EMBL" id="AES95141.1"/>
    </source>
</evidence>
<feature type="domain" description="Ubiquitin-like protease family profile" evidence="6">
    <location>
        <begin position="181"/>
        <end position="363"/>
    </location>
</feature>
<keyword evidence="4" id="KW-0788">Thiol protease</keyword>
<evidence type="ECO:0000256" key="3">
    <source>
        <dbReference type="ARBA" id="ARBA00022801"/>
    </source>
</evidence>
<keyword evidence="2 7" id="KW-0645">Protease</keyword>
<reference evidence="7 9" key="1">
    <citation type="journal article" date="2011" name="Nature">
        <title>The Medicago genome provides insight into the evolution of rhizobial symbioses.</title>
        <authorList>
            <person name="Young N.D."/>
            <person name="Debelle F."/>
            <person name="Oldroyd G.E."/>
            <person name="Geurts R."/>
            <person name="Cannon S.B."/>
            <person name="Udvardi M.K."/>
            <person name="Benedito V.A."/>
            <person name="Mayer K.F."/>
            <person name="Gouzy J."/>
            <person name="Schoof H."/>
            <person name="Van de Peer Y."/>
            <person name="Proost S."/>
            <person name="Cook D.R."/>
            <person name="Meyers B.C."/>
            <person name="Spannagl M."/>
            <person name="Cheung F."/>
            <person name="De Mita S."/>
            <person name="Krishnakumar V."/>
            <person name="Gundlach H."/>
            <person name="Zhou S."/>
            <person name="Mudge J."/>
            <person name="Bharti A.K."/>
            <person name="Murray J.D."/>
            <person name="Naoumkina M.A."/>
            <person name="Rosen B."/>
            <person name="Silverstein K.A."/>
            <person name="Tang H."/>
            <person name="Rombauts S."/>
            <person name="Zhao P.X."/>
            <person name="Zhou P."/>
            <person name="Barbe V."/>
            <person name="Bardou P."/>
            <person name="Bechner M."/>
            <person name="Bellec A."/>
            <person name="Berger A."/>
            <person name="Berges H."/>
            <person name="Bidwell S."/>
            <person name="Bisseling T."/>
            <person name="Choisne N."/>
            <person name="Couloux A."/>
            <person name="Denny R."/>
            <person name="Deshpande S."/>
            <person name="Dai X."/>
            <person name="Doyle J.J."/>
            <person name="Dudez A.M."/>
            <person name="Farmer A.D."/>
            <person name="Fouteau S."/>
            <person name="Franken C."/>
            <person name="Gibelin C."/>
            <person name="Gish J."/>
            <person name="Goldstein S."/>
            <person name="Gonzalez A.J."/>
            <person name="Green P.J."/>
            <person name="Hallab A."/>
            <person name="Hartog M."/>
            <person name="Hua A."/>
            <person name="Humphray S.J."/>
            <person name="Jeong D.H."/>
            <person name="Jing Y."/>
            <person name="Jocker A."/>
            <person name="Kenton S.M."/>
            <person name="Kim D.J."/>
            <person name="Klee K."/>
            <person name="Lai H."/>
            <person name="Lang C."/>
            <person name="Lin S."/>
            <person name="Macmil S.L."/>
            <person name="Magdelenat G."/>
            <person name="Matthews L."/>
            <person name="McCorrison J."/>
            <person name="Monaghan E.L."/>
            <person name="Mun J.H."/>
            <person name="Najar F.Z."/>
            <person name="Nicholson C."/>
            <person name="Noirot C."/>
            <person name="O'Bleness M."/>
            <person name="Paule C.R."/>
            <person name="Poulain J."/>
            <person name="Prion F."/>
            <person name="Qin B."/>
            <person name="Qu C."/>
            <person name="Retzel E.F."/>
            <person name="Riddle C."/>
            <person name="Sallet E."/>
            <person name="Samain S."/>
            <person name="Samson N."/>
            <person name="Sanders I."/>
            <person name="Saurat O."/>
            <person name="Scarpelli C."/>
            <person name="Schiex T."/>
            <person name="Segurens B."/>
            <person name="Severin A.J."/>
            <person name="Sherrier D.J."/>
            <person name="Shi R."/>
            <person name="Sims S."/>
            <person name="Singer S.R."/>
            <person name="Sinharoy S."/>
            <person name="Sterck L."/>
            <person name="Viollet A."/>
            <person name="Wang B.B."/>
            <person name="Wang K."/>
            <person name="Wang M."/>
            <person name="Wang X."/>
            <person name="Warfsmann J."/>
            <person name="Weissenbach J."/>
            <person name="White D.D."/>
            <person name="White J.D."/>
            <person name="Wiley G.B."/>
            <person name="Wincker P."/>
            <person name="Xing Y."/>
            <person name="Yang L."/>
            <person name="Yao Z."/>
            <person name="Ying F."/>
            <person name="Zhai J."/>
            <person name="Zhou L."/>
            <person name="Zuber A."/>
            <person name="Denarie J."/>
            <person name="Dixon R.A."/>
            <person name="May G.D."/>
            <person name="Schwartz D.C."/>
            <person name="Rogers J."/>
            <person name="Quetier F."/>
            <person name="Town C.D."/>
            <person name="Roe B.A."/>
        </authorList>
    </citation>
    <scope>NUCLEOTIDE SEQUENCE [LARGE SCALE GENOMIC DNA]</scope>
    <source>
        <strain evidence="7">A17</strain>
        <strain evidence="8 9">cv. Jemalong A17</strain>
    </source>
</reference>
<dbReference type="Gene3D" id="3.40.395.10">
    <property type="entry name" value="Adenoviral Proteinase, Chain A"/>
    <property type="match status" value="1"/>
</dbReference>
<dbReference type="GO" id="GO:0016929">
    <property type="term" value="F:deSUMOylase activity"/>
    <property type="evidence" value="ECO:0000318"/>
    <property type="project" value="GO_Central"/>
</dbReference>
<feature type="region of interest" description="Disordered" evidence="5">
    <location>
        <begin position="23"/>
        <end position="87"/>
    </location>
</feature>
<dbReference type="GO" id="GO:0016926">
    <property type="term" value="P:protein desumoylation"/>
    <property type="evidence" value="ECO:0000318"/>
    <property type="project" value="GO_Central"/>
</dbReference>
<dbReference type="InterPro" id="IPR003653">
    <property type="entry name" value="Peptidase_C48_C"/>
</dbReference>
<feature type="compositionally biased region" description="Polar residues" evidence="5">
    <location>
        <begin position="68"/>
        <end position="87"/>
    </location>
</feature>
<feature type="compositionally biased region" description="Basic and acidic residues" evidence="5">
    <location>
        <begin position="51"/>
        <end position="66"/>
    </location>
</feature>
<dbReference type="EMBL" id="CM001221">
    <property type="protein sequence ID" value="AES95141.1"/>
    <property type="molecule type" value="Genomic_DNA"/>
</dbReference>
<accession>G7JW93</accession>
<keyword evidence="9" id="KW-1185">Reference proteome</keyword>
<dbReference type="PANTHER" id="PTHR12606:SF157">
    <property type="entry name" value="OS06G0122600 PROTEIN"/>
    <property type="match status" value="1"/>
</dbReference>
<dbReference type="HOGENOM" id="CLU_544438_0_0_1"/>
<evidence type="ECO:0000313" key="8">
    <source>
        <dbReference type="EnsemblPlants" id="AES95141"/>
    </source>
</evidence>
<evidence type="ECO:0000256" key="2">
    <source>
        <dbReference type="ARBA" id="ARBA00022670"/>
    </source>
</evidence>
<protein>
    <submittedName>
        <fullName evidence="7">Ulp1 protease family, carboxy-terminal domain protein</fullName>
    </submittedName>
</protein>
<evidence type="ECO:0000256" key="5">
    <source>
        <dbReference type="SAM" id="MobiDB-lite"/>
    </source>
</evidence>
<dbReference type="GO" id="GO:0006508">
    <property type="term" value="P:proteolysis"/>
    <property type="evidence" value="ECO:0007669"/>
    <property type="project" value="UniProtKB-KW"/>
</dbReference>
<evidence type="ECO:0000259" key="6">
    <source>
        <dbReference type="PROSITE" id="PS50600"/>
    </source>
</evidence>